<feature type="binding site" description="in dimeric form" evidence="16">
    <location>
        <position position="282"/>
    </location>
    <ligand>
        <name>Ca(2+)</name>
        <dbReference type="ChEBI" id="CHEBI:29108"/>
        <label>1</label>
    </ligand>
</feature>
<evidence type="ECO:0000256" key="6">
    <source>
        <dbReference type="ARBA" id="ARBA00022692"/>
    </source>
</evidence>
<keyword evidence="9 17" id="KW-0378">Hydrolase</keyword>
<dbReference type="Gene3D" id="2.40.230.10">
    <property type="entry name" value="Phospholipase A1"/>
    <property type="match status" value="1"/>
</dbReference>
<dbReference type="GO" id="GO:0009279">
    <property type="term" value="C:cell outer membrane"/>
    <property type="evidence" value="ECO:0007669"/>
    <property type="project" value="UniProtKB-SubCell"/>
</dbReference>
<dbReference type="EC" id="3.1.1.4" evidence="17"/>
<dbReference type="SUPFAM" id="SSF56931">
    <property type="entry name" value="Outer membrane phospholipase A (OMPLA)"/>
    <property type="match status" value="1"/>
</dbReference>
<dbReference type="PRINTS" id="PR01486">
    <property type="entry name" value="PHPHLIPASEA1"/>
</dbReference>
<keyword evidence="12 17" id="KW-0443">Lipid metabolism</keyword>
<comment type="subcellular location">
    <subcellularLocation>
        <location evidence="17">Cell outer membrane</location>
        <topology evidence="17">Multi-pass membrane protein</topology>
    </subcellularLocation>
    <text evidence="17">One of the very few enzymes located there.</text>
</comment>
<evidence type="ECO:0000313" key="18">
    <source>
        <dbReference type="EMBL" id="NYE82097.1"/>
    </source>
</evidence>
<evidence type="ECO:0000256" key="5">
    <source>
        <dbReference type="ARBA" id="ARBA00022452"/>
    </source>
</evidence>
<comment type="similarity">
    <text evidence="3 17">Belongs to the phospholipase A1 family.</text>
</comment>
<dbReference type="GO" id="GO:0008970">
    <property type="term" value="F:phospholipase A1 activity"/>
    <property type="evidence" value="ECO:0007669"/>
    <property type="project" value="UniProtKB-EC"/>
</dbReference>
<dbReference type="GO" id="GO:0004623">
    <property type="term" value="F:phospholipase A2 activity"/>
    <property type="evidence" value="ECO:0007669"/>
    <property type="project" value="UniProtKB-EC"/>
</dbReference>
<dbReference type="GO" id="GO:0016042">
    <property type="term" value="P:lipid catabolic process"/>
    <property type="evidence" value="ECO:0007669"/>
    <property type="project" value="UniProtKB-KW"/>
</dbReference>
<evidence type="ECO:0000256" key="12">
    <source>
        <dbReference type="ARBA" id="ARBA00023098"/>
    </source>
</evidence>
<dbReference type="EC" id="3.1.1.32" evidence="17"/>
<dbReference type="PANTHER" id="PTHR40457">
    <property type="entry name" value="PHOSPHOLIPASE A1"/>
    <property type="match status" value="1"/>
</dbReference>
<evidence type="ECO:0000256" key="17">
    <source>
        <dbReference type="RuleBase" id="RU366027"/>
    </source>
</evidence>
<accession>A0A7Y9LL23</accession>
<evidence type="ECO:0000256" key="9">
    <source>
        <dbReference type="ARBA" id="ARBA00022801"/>
    </source>
</evidence>
<keyword evidence="8 17" id="KW-0732">Signal</keyword>
<dbReference type="Pfam" id="PF02253">
    <property type="entry name" value="PLA1"/>
    <property type="match status" value="1"/>
</dbReference>
<proteinExistence type="inferred from homology"/>
<gene>
    <name evidence="18" type="ORF">FHW18_001368</name>
</gene>
<organism evidence="18 19">
    <name type="scientific">Pigmentiphaga litoralis</name>
    <dbReference type="NCBI Taxonomy" id="516702"/>
    <lineage>
        <taxon>Bacteria</taxon>
        <taxon>Pseudomonadati</taxon>
        <taxon>Pseudomonadota</taxon>
        <taxon>Betaproteobacteria</taxon>
        <taxon>Burkholderiales</taxon>
        <taxon>Alcaligenaceae</taxon>
        <taxon>Pigmentiphaga</taxon>
    </lineage>
</organism>
<evidence type="ECO:0000256" key="14">
    <source>
        <dbReference type="ARBA" id="ARBA00023237"/>
    </source>
</evidence>
<evidence type="ECO:0000256" key="7">
    <source>
        <dbReference type="ARBA" id="ARBA00022723"/>
    </source>
</evidence>
<evidence type="ECO:0000256" key="3">
    <source>
        <dbReference type="ARBA" id="ARBA00010525"/>
    </source>
</evidence>
<keyword evidence="13" id="KW-0472">Membrane</keyword>
<evidence type="ECO:0000256" key="8">
    <source>
        <dbReference type="ARBA" id="ARBA00022729"/>
    </source>
</evidence>
<evidence type="ECO:0000256" key="11">
    <source>
        <dbReference type="ARBA" id="ARBA00022963"/>
    </source>
</evidence>
<protein>
    <recommendedName>
        <fullName evidence="17">Phospholipase A1</fullName>
        <ecNumber evidence="17">3.1.1.32</ecNumber>
        <ecNumber evidence="17">3.1.1.4</ecNumber>
    </recommendedName>
    <alternativeName>
        <fullName evidence="17">Phosphatidylcholine 1-acylhydrolase</fullName>
    </alternativeName>
</protein>
<feature type="active site" description="Proton acceptor" evidence="15">
    <location>
        <position position="319"/>
    </location>
</feature>
<comment type="subunit">
    <text evidence="4 17">Homodimer; dimerization is reversible, and the dimeric form is the active one.</text>
</comment>
<comment type="catalytic activity">
    <reaction evidence="2 17">
        <text>a 1,2-diacyl-sn-glycero-3-phosphocholine + H2O = a 1-acyl-sn-glycero-3-phosphocholine + a fatty acid + H(+)</text>
        <dbReference type="Rhea" id="RHEA:15801"/>
        <dbReference type="ChEBI" id="CHEBI:15377"/>
        <dbReference type="ChEBI" id="CHEBI:15378"/>
        <dbReference type="ChEBI" id="CHEBI:28868"/>
        <dbReference type="ChEBI" id="CHEBI:57643"/>
        <dbReference type="ChEBI" id="CHEBI:58168"/>
        <dbReference type="EC" id="3.1.1.4"/>
    </reaction>
</comment>
<evidence type="ECO:0000256" key="15">
    <source>
        <dbReference type="PIRSR" id="PIRSR603187-1"/>
    </source>
</evidence>
<keyword evidence="11 17" id="KW-0442">Lipid degradation</keyword>
<comment type="catalytic activity">
    <reaction evidence="1 17">
        <text>a 1,2-diacyl-sn-glycero-3-phosphocholine + H2O = a 2-acyl-sn-glycero-3-phosphocholine + a fatty acid + H(+)</text>
        <dbReference type="Rhea" id="RHEA:18689"/>
        <dbReference type="ChEBI" id="CHEBI:15377"/>
        <dbReference type="ChEBI" id="CHEBI:15378"/>
        <dbReference type="ChEBI" id="CHEBI:28868"/>
        <dbReference type="ChEBI" id="CHEBI:57643"/>
        <dbReference type="ChEBI" id="CHEBI:57875"/>
        <dbReference type="EC" id="3.1.1.32"/>
    </reaction>
</comment>
<feature type="signal peptide" evidence="17">
    <location>
        <begin position="1"/>
        <end position="40"/>
    </location>
</feature>
<comment type="cofactor">
    <cofactor evidence="17">
        <name>Ca(2+)</name>
        <dbReference type="ChEBI" id="CHEBI:29108"/>
    </cofactor>
    <text evidence="17">Binds 1 Ca(2+) ion per monomer. In the dimeric form the Ca(2+) is bound by different amino acids with binding of each Ca(2+) shared with ligands coming from each monomer. The Ca(2+) ion may have a role in catalysis.</text>
</comment>
<keyword evidence="6" id="KW-0812">Transmembrane</keyword>
<dbReference type="EMBL" id="JACBYR010000001">
    <property type="protein sequence ID" value="NYE82097.1"/>
    <property type="molecule type" value="Genomic_DNA"/>
</dbReference>
<keyword evidence="19" id="KW-1185">Reference proteome</keyword>
<comment type="caution">
    <text evidence="18">The sequence shown here is derived from an EMBL/GenBank/DDBJ whole genome shotgun (WGS) entry which is preliminary data.</text>
</comment>
<feature type="chain" id="PRO_5031611745" description="Phospholipase A1" evidence="17">
    <location>
        <begin position="41"/>
        <end position="454"/>
    </location>
</feature>
<dbReference type="InterPro" id="IPR036541">
    <property type="entry name" value="PLipase_A1_sf"/>
</dbReference>
<evidence type="ECO:0000256" key="16">
    <source>
        <dbReference type="PIRSR" id="PIRSR603187-2"/>
    </source>
</evidence>
<keyword evidence="5" id="KW-1134">Transmembrane beta strand</keyword>
<keyword evidence="7 16" id="KW-0479">Metal-binding</keyword>
<evidence type="ECO:0000256" key="4">
    <source>
        <dbReference type="ARBA" id="ARBA00011702"/>
    </source>
</evidence>
<name>A0A7Y9LL23_9BURK</name>
<feature type="binding site" description="in dimeric form" evidence="16">
    <location>
        <position position="329"/>
    </location>
    <ligand>
        <name>Ca(2+)</name>
        <dbReference type="ChEBI" id="CHEBI:29108"/>
        <label>1</label>
    </ligand>
</feature>
<dbReference type="GO" id="GO:0046872">
    <property type="term" value="F:metal ion binding"/>
    <property type="evidence" value="ECO:0007669"/>
    <property type="project" value="UniProtKB-KW"/>
</dbReference>
<sequence>MVRRGFRLNKRLAAGGRTVPMAAAAAVAALALGAPLAADAAVTFRLDRLQAGPGETVKVEAMLFNDGNGTLSYVAPRELVLQWRNAEGGVIRSRARLERDVAAIELPVGRFSRVTWTATVPQQVKGLQAVNIEGEPVLLALDATTAERGTIASTPAVGPIIDADKQALDGKTVAVVPDSGVLSGVSAASGGVAGNATVGPAPADAVANSSFESSTLDRFRSALSSNEPVYFSLGGRGDLNAKFQISLKYRFFQPTSTQSTGFKDNLYFGYTQTSIWDLGEESAPFRDSSYRPSFFWLSDRIWESESRRFSMGFDGGFEHESNGKEGTLSRAVNTLYARPALRYRLENGSTLSFAPKVRTFLTREGNPDITDYRGHTDYQIRWAMDDGPMVSSVIRRGDGRGSLQFDVAYPLRGEYLGNLNGFLHLQYFNGYGETLLDYNRASGSQFRVGLMIVR</sequence>
<keyword evidence="10 16" id="KW-0106">Calcium</keyword>
<dbReference type="AlphaFoldDB" id="A0A7Y9LL23"/>
<evidence type="ECO:0000313" key="19">
    <source>
        <dbReference type="Proteomes" id="UP000542125"/>
    </source>
</evidence>
<dbReference type="Proteomes" id="UP000542125">
    <property type="component" value="Unassembled WGS sequence"/>
</dbReference>
<evidence type="ECO:0000256" key="10">
    <source>
        <dbReference type="ARBA" id="ARBA00022837"/>
    </source>
</evidence>
<keyword evidence="14 17" id="KW-0998">Cell outer membrane</keyword>
<evidence type="ECO:0000256" key="1">
    <source>
        <dbReference type="ARBA" id="ARBA00000111"/>
    </source>
</evidence>
<feature type="active site" description="Nucleophile" evidence="15">
    <location>
        <position position="321"/>
    </location>
</feature>
<dbReference type="PANTHER" id="PTHR40457:SF1">
    <property type="entry name" value="PHOSPHOLIPASE A1"/>
    <property type="match status" value="1"/>
</dbReference>
<comment type="function">
    <text evidence="17">Hydrolysis of phosphatidylcholine with phospholipase A2 (EC 3.1.1.4) and phospholipase A1 (EC 3.1.1.32) activities.</text>
</comment>
<evidence type="ECO:0000256" key="13">
    <source>
        <dbReference type="ARBA" id="ARBA00023136"/>
    </source>
</evidence>
<dbReference type="InterPro" id="IPR003187">
    <property type="entry name" value="PLipase_A1"/>
</dbReference>
<reference evidence="18 19" key="1">
    <citation type="submission" date="2020-07" db="EMBL/GenBank/DDBJ databases">
        <title>Genomic Encyclopedia of Type Strains, Phase IV (KMG-V): Genome sequencing to study the core and pangenomes of soil and plant-associated prokaryotes.</title>
        <authorList>
            <person name="Whitman W."/>
        </authorList>
    </citation>
    <scope>NUCLEOTIDE SEQUENCE [LARGE SCALE GENOMIC DNA]</scope>
    <source>
        <strain evidence="18 19">SAS40</strain>
    </source>
</reference>
<evidence type="ECO:0000256" key="2">
    <source>
        <dbReference type="ARBA" id="ARBA00001604"/>
    </source>
</evidence>
<dbReference type="RefSeq" id="WP_257022172.1">
    <property type="nucleotide sequence ID" value="NZ_JACBYR010000001.1"/>
</dbReference>